<proteinExistence type="predicted"/>
<dbReference type="Proteomes" id="UP000647172">
    <property type="component" value="Unassembled WGS sequence"/>
</dbReference>
<dbReference type="AlphaFoldDB" id="A0A919JHL8"/>
<comment type="caution">
    <text evidence="1">The sequence shown here is derived from an EMBL/GenBank/DDBJ whole genome shotgun (WGS) entry which is preliminary data.</text>
</comment>
<dbReference type="EMBL" id="BOMQ01000008">
    <property type="protein sequence ID" value="GIE46944.1"/>
    <property type="molecule type" value="Genomic_DNA"/>
</dbReference>
<gene>
    <name evidence="1" type="ORF">Ani05nite_04780</name>
</gene>
<sequence length="301" mass="31874">MPDEPRIAAGSAAIVGRVLDTGPVAGFVAGVADTTSDWYHPLYWSQRTDPVYVVHCTESWGRCPVEDMPVRIPAAARPTGGSDGHLAVVSQYSGWEYDFWQVRSKPAGGGVLTVSWGGRTPITGDGLHAGATASDFGLAAGVIRAAELEAGTIDHALSVIVDCTSDAYVYPADKTPQVCADPENAPANGQHLWLDMTSAEIEALEAPDWKKTILRAMSTYGAYVEDTGDNVGIAFQIESGSTFTSFGVTDPMVDFAGRQTEDVTREGDTWVFDMASDVDWAGRLRVVDPCVAAGDCSSSCG</sequence>
<accession>A0A919JHL8</accession>
<name>A0A919JHL8_9ACTN</name>
<organism evidence="1 2">
    <name type="scientific">Actinoplanes nipponensis</name>
    <dbReference type="NCBI Taxonomy" id="135950"/>
    <lineage>
        <taxon>Bacteria</taxon>
        <taxon>Bacillati</taxon>
        <taxon>Actinomycetota</taxon>
        <taxon>Actinomycetes</taxon>
        <taxon>Micromonosporales</taxon>
        <taxon>Micromonosporaceae</taxon>
        <taxon>Actinoplanes</taxon>
    </lineage>
</organism>
<reference evidence="1" key="1">
    <citation type="submission" date="2021-01" db="EMBL/GenBank/DDBJ databases">
        <title>Whole genome shotgun sequence of Actinoplanes nipponensis NBRC 14063.</title>
        <authorList>
            <person name="Komaki H."/>
            <person name="Tamura T."/>
        </authorList>
    </citation>
    <scope>NUCLEOTIDE SEQUENCE</scope>
    <source>
        <strain evidence="1">NBRC 14063</strain>
    </source>
</reference>
<evidence type="ECO:0000313" key="2">
    <source>
        <dbReference type="Proteomes" id="UP000647172"/>
    </source>
</evidence>
<evidence type="ECO:0000313" key="1">
    <source>
        <dbReference type="EMBL" id="GIE46944.1"/>
    </source>
</evidence>
<protein>
    <submittedName>
        <fullName evidence="1">Uncharacterized protein</fullName>
    </submittedName>
</protein>
<keyword evidence="2" id="KW-1185">Reference proteome</keyword>